<dbReference type="SUPFAM" id="SSF54637">
    <property type="entry name" value="Thioesterase/thiol ester dehydrase-isomerase"/>
    <property type="match status" value="1"/>
</dbReference>
<dbReference type="InterPro" id="IPR029069">
    <property type="entry name" value="HotDog_dom_sf"/>
</dbReference>
<dbReference type="Gene3D" id="3.10.129.10">
    <property type="entry name" value="Hotdog Thioesterase"/>
    <property type="match status" value="1"/>
</dbReference>
<dbReference type="CDD" id="cd03443">
    <property type="entry name" value="PaaI_thioesterase"/>
    <property type="match status" value="1"/>
</dbReference>
<organism evidence="3 4">
    <name type="scientific">Actinoallomurus liliacearum</name>
    <dbReference type="NCBI Taxonomy" id="1080073"/>
    <lineage>
        <taxon>Bacteria</taxon>
        <taxon>Bacillati</taxon>
        <taxon>Actinomycetota</taxon>
        <taxon>Actinomycetes</taxon>
        <taxon>Streptosporangiales</taxon>
        <taxon>Thermomonosporaceae</taxon>
        <taxon>Actinoallomurus</taxon>
    </lineage>
</organism>
<evidence type="ECO:0000313" key="3">
    <source>
        <dbReference type="EMBL" id="GAA4602230.1"/>
    </source>
</evidence>
<dbReference type="InterPro" id="IPR003736">
    <property type="entry name" value="PAAI_dom"/>
</dbReference>
<dbReference type="NCBIfam" id="TIGR00369">
    <property type="entry name" value="unchar_dom_1"/>
    <property type="match status" value="1"/>
</dbReference>
<name>A0ABP8TE38_9ACTN</name>
<protein>
    <submittedName>
        <fullName evidence="3">PaaI family thioesterase</fullName>
    </submittedName>
</protein>
<dbReference type="Proteomes" id="UP001500212">
    <property type="component" value="Unassembled WGS sequence"/>
</dbReference>
<dbReference type="InterPro" id="IPR006683">
    <property type="entry name" value="Thioestr_dom"/>
</dbReference>
<dbReference type="EMBL" id="BAABHJ010000002">
    <property type="protein sequence ID" value="GAA4602230.1"/>
    <property type="molecule type" value="Genomic_DNA"/>
</dbReference>
<accession>A0ABP8TE38</accession>
<evidence type="ECO:0000259" key="2">
    <source>
        <dbReference type="Pfam" id="PF03061"/>
    </source>
</evidence>
<gene>
    <name evidence="3" type="ORF">GCM10023195_06560</name>
</gene>
<proteinExistence type="predicted"/>
<comment type="caution">
    <text evidence="3">The sequence shown here is derived from an EMBL/GenBank/DDBJ whole genome shotgun (WGS) entry which is preliminary data.</text>
</comment>
<feature type="domain" description="Thioesterase" evidence="2">
    <location>
        <begin position="54"/>
        <end position="129"/>
    </location>
</feature>
<reference evidence="4" key="1">
    <citation type="journal article" date="2019" name="Int. J. Syst. Evol. Microbiol.">
        <title>The Global Catalogue of Microorganisms (GCM) 10K type strain sequencing project: providing services to taxonomists for standard genome sequencing and annotation.</title>
        <authorList>
            <consortium name="The Broad Institute Genomics Platform"/>
            <consortium name="The Broad Institute Genome Sequencing Center for Infectious Disease"/>
            <person name="Wu L."/>
            <person name="Ma J."/>
        </authorList>
    </citation>
    <scope>NUCLEOTIDE SEQUENCE [LARGE SCALE GENOMIC DNA]</scope>
    <source>
        <strain evidence="4">JCM 17938</strain>
    </source>
</reference>
<keyword evidence="4" id="KW-1185">Reference proteome</keyword>
<keyword evidence="1" id="KW-0378">Hydrolase</keyword>
<dbReference type="Pfam" id="PF03061">
    <property type="entry name" value="4HBT"/>
    <property type="match status" value="1"/>
</dbReference>
<evidence type="ECO:0000256" key="1">
    <source>
        <dbReference type="ARBA" id="ARBA00022801"/>
    </source>
</evidence>
<evidence type="ECO:0000313" key="4">
    <source>
        <dbReference type="Proteomes" id="UP001500212"/>
    </source>
</evidence>
<sequence length="152" mass="16366">MPEINTTEETIFDHLGDRPQVAALIDWTLLKLDKQSDSIHLSFTATEAFTNPAGTVHGGFIVAMLDECMGSAIVGLTDARFLPMTISMSTDFIKPVLVGTVFGEGHITSMGNSSAFLEARLSDGAGRTLARAIGTYRLLPFPHGPNHDARPH</sequence>
<dbReference type="RefSeq" id="WP_345347953.1">
    <property type="nucleotide sequence ID" value="NZ_BAABHJ010000002.1"/>
</dbReference>